<dbReference type="Proteomes" id="UP001488805">
    <property type="component" value="Unassembled WGS sequence"/>
</dbReference>
<dbReference type="AlphaFoldDB" id="A0AAW1ENI8"/>
<dbReference type="InterPro" id="IPR001841">
    <property type="entry name" value="Znf_RING"/>
</dbReference>
<evidence type="ECO:0000256" key="9">
    <source>
        <dbReference type="PROSITE-ProRule" id="PRU00175"/>
    </source>
</evidence>
<feature type="domain" description="FIIND" evidence="12">
    <location>
        <begin position="94"/>
        <end position="372"/>
    </location>
</feature>
<keyword evidence="2" id="KW-0963">Cytoplasm</keyword>
<name>A0AAW1ENI8_ZOAVI</name>
<dbReference type="Pfam" id="PF15227">
    <property type="entry name" value="zf-C3HC4_4"/>
    <property type="match status" value="1"/>
</dbReference>
<evidence type="ECO:0000256" key="5">
    <source>
        <dbReference type="ARBA" id="ARBA00022771"/>
    </source>
</evidence>
<feature type="domain" description="RING-type" evidence="10">
    <location>
        <begin position="23"/>
        <end position="65"/>
    </location>
</feature>
<sequence length="451" mass="50506">MNTARCSIRKKAHDPEEEQPSHCALCRDILKDPASTSCGHLFCRQCIASYWDQSASSGDSSCPQCGERSGLQTAIETSTMQSDADGKLDVKTNVPDKEAPLSFSPEPAAESSYRYRCPGPGVFQCSLTGLVFLMAQEAELLYRMVQWDEGLLQPAGKKAAGPLFEVKSSEDAAVCQLHLPHCETKAAMVFDGLLSVVHITDDGLTILEPLEITDTHVVVKVPNLSVCGLVWNIYRRFRDISLPIKGQVLLFLRPPHTRDQILNVFLLQDNIPVHEVARRHPHAKYIKISSDCLLDFGQSYSVHSETEGFHIQPERDLFDSTYGPNFHPTFEVFVTPTTERVTLWVQDKEKKAVWKRDVFLEGPRAEQKLLFVRTLFVDRVSDPVLNKLLDKLLEHGVMTDAEMQSARTKDRADKARGVMDTVGRKGSEACSVLMAALREMDPYLHTTLNFS</sequence>
<dbReference type="InterPro" id="IPR001315">
    <property type="entry name" value="CARD"/>
</dbReference>
<evidence type="ECO:0000256" key="2">
    <source>
        <dbReference type="ARBA" id="ARBA00022490"/>
    </source>
</evidence>
<evidence type="ECO:0000256" key="6">
    <source>
        <dbReference type="ARBA" id="ARBA00022833"/>
    </source>
</evidence>
<feature type="domain" description="CARD" evidence="11">
    <location>
        <begin position="373"/>
        <end position="451"/>
    </location>
</feature>
<dbReference type="Pfam" id="PF00619">
    <property type="entry name" value="CARD"/>
    <property type="match status" value="1"/>
</dbReference>
<evidence type="ECO:0000256" key="8">
    <source>
        <dbReference type="ARBA" id="ARBA00023198"/>
    </source>
</evidence>
<dbReference type="PROSITE" id="PS00518">
    <property type="entry name" value="ZF_RING_1"/>
    <property type="match status" value="1"/>
</dbReference>
<evidence type="ECO:0000256" key="4">
    <source>
        <dbReference type="ARBA" id="ARBA00022723"/>
    </source>
</evidence>
<gene>
    <name evidence="13" type="ORF">VZT92_017620</name>
</gene>
<dbReference type="Pfam" id="PF23679">
    <property type="entry name" value="UPA-FIIND"/>
    <property type="match status" value="1"/>
</dbReference>
<dbReference type="Gene3D" id="3.30.40.10">
    <property type="entry name" value="Zinc/RING finger domain, C3HC4 (zinc finger)"/>
    <property type="match status" value="1"/>
</dbReference>
<evidence type="ECO:0000259" key="11">
    <source>
        <dbReference type="PROSITE" id="PS50209"/>
    </source>
</evidence>
<dbReference type="GO" id="GO:0042981">
    <property type="term" value="P:regulation of apoptotic process"/>
    <property type="evidence" value="ECO:0007669"/>
    <property type="project" value="InterPro"/>
</dbReference>
<organism evidence="13 14">
    <name type="scientific">Zoarces viviparus</name>
    <name type="common">Viviparous eelpout</name>
    <name type="synonym">Blennius viviparus</name>
    <dbReference type="NCBI Taxonomy" id="48416"/>
    <lineage>
        <taxon>Eukaryota</taxon>
        <taxon>Metazoa</taxon>
        <taxon>Chordata</taxon>
        <taxon>Craniata</taxon>
        <taxon>Vertebrata</taxon>
        <taxon>Euteleostomi</taxon>
        <taxon>Actinopterygii</taxon>
        <taxon>Neopterygii</taxon>
        <taxon>Teleostei</taxon>
        <taxon>Neoteleostei</taxon>
        <taxon>Acanthomorphata</taxon>
        <taxon>Eupercaria</taxon>
        <taxon>Perciformes</taxon>
        <taxon>Cottioidei</taxon>
        <taxon>Zoarcales</taxon>
        <taxon>Zoarcidae</taxon>
        <taxon>Zoarcinae</taxon>
        <taxon>Zoarces</taxon>
    </lineage>
</organism>
<dbReference type="InterPro" id="IPR051249">
    <property type="entry name" value="NLRP_Inflammasome"/>
</dbReference>
<dbReference type="SMART" id="SM00184">
    <property type="entry name" value="RING"/>
    <property type="match status" value="1"/>
</dbReference>
<dbReference type="InterPro" id="IPR013083">
    <property type="entry name" value="Znf_RING/FYVE/PHD"/>
</dbReference>
<dbReference type="GO" id="GO:0005829">
    <property type="term" value="C:cytosol"/>
    <property type="evidence" value="ECO:0007669"/>
    <property type="project" value="UniProtKB-SubCell"/>
</dbReference>
<dbReference type="PROSITE" id="PS50089">
    <property type="entry name" value="ZF_RING_2"/>
    <property type="match status" value="1"/>
</dbReference>
<dbReference type="GO" id="GO:0045087">
    <property type="term" value="P:innate immune response"/>
    <property type="evidence" value="ECO:0007669"/>
    <property type="project" value="UniProtKB-KW"/>
</dbReference>
<evidence type="ECO:0000313" key="14">
    <source>
        <dbReference type="Proteomes" id="UP001488805"/>
    </source>
</evidence>
<dbReference type="Gene3D" id="1.10.533.10">
    <property type="entry name" value="Death Domain, Fas"/>
    <property type="match status" value="1"/>
</dbReference>
<dbReference type="PROSITE" id="PS50209">
    <property type="entry name" value="CARD"/>
    <property type="match status" value="1"/>
</dbReference>
<reference evidence="13 14" key="1">
    <citation type="journal article" date="2024" name="Genome Biol. Evol.">
        <title>Chromosome-level genome assembly of the viviparous eelpout Zoarces viviparus.</title>
        <authorList>
            <person name="Fuhrmann N."/>
            <person name="Brasseur M.V."/>
            <person name="Bakowski C.E."/>
            <person name="Podsiadlowski L."/>
            <person name="Prost S."/>
            <person name="Krehenwinkel H."/>
            <person name="Mayer C."/>
        </authorList>
    </citation>
    <scope>NUCLEOTIDE SEQUENCE [LARGE SCALE GENOMIC DNA]</scope>
    <source>
        <strain evidence="13">NO-MEL_2022_Ind0_liver</strain>
    </source>
</reference>
<accession>A0AAW1ENI8</accession>
<dbReference type="InterPro" id="IPR025307">
    <property type="entry name" value="FIIND_dom"/>
</dbReference>
<keyword evidence="4" id="KW-0479">Metal-binding</keyword>
<keyword evidence="8" id="KW-0395">Inflammatory response</keyword>
<evidence type="ECO:0000256" key="7">
    <source>
        <dbReference type="ARBA" id="ARBA00022859"/>
    </source>
</evidence>
<dbReference type="GO" id="GO:0006954">
    <property type="term" value="P:inflammatory response"/>
    <property type="evidence" value="ECO:0007669"/>
    <property type="project" value="UniProtKB-KW"/>
</dbReference>
<keyword evidence="6" id="KW-0862">Zinc</keyword>
<comment type="subcellular location">
    <subcellularLocation>
        <location evidence="1">Cytoplasm</location>
        <location evidence="1">Cytosol</location>
    </subcellularLocation>
</comment>
<keyword evidence="3" id="KW-0399">Innate immunity</keyword>
<dbReference type="SUPFAM" id="SSF47986">
    <property type="entry name" value="DEATH domain"/>
    <property type="match status" value="1"/>
</dbReference>
<dbReference type="InterPro" id="IPR017907">
    <property type="entry name" value="Znf_RING_CS"/>
</dbReference>
<comment type="caution">
    <text evidence="13">The sequence shown here is derived from an EMBL/GenBank/DDBJ whole genome shotgun (WGS) entry which is preliminary data.</text>
</comment>
<evidence type="ECO:0000259" key="10">
    <source>
        <dbReference type="PROSITE" id="PS50089"/>
    </source>
</evidence>
<evidence type="ECO:0000256" key="1">
    <source>
        <dbReference type="ARBA" id="ARBA00004514"/>
    </source>
</evidence>
<dbReference type="EMBL" id="JBCEZU010000156">
    <property type="protein sequence ID" value="KAK9523717.1"/>
    <property type="molecule type" value="Genomic_DNA"/>
</dbReference>
<dbReference type="SUPFAM" id="SSF57850">
    <property type="entry name" value="RING/U-box"/>
    <property type="match status" value="1"/>
</dbReference>
<dbReference type="GO" id="GO:0008270">
    <property type="term" value="F:zinc ion binding"/>
    <property type="evidence" value="ECO:0007669"/>
    <property type="project" value="UniProtKB-KW"/>
</dbReference>
<keyword evidence="7" id="KW-0391">Immunity</keyword>
<dbReference type="Pfam" id="PF13553">
    <property type="entry name" value="FIIND"/>
    <property type="match status" value="1"/>
</dbReference>
<keyword evidence="14" id="KW-1185">Reference proteome</keyword>
<dbReference type="PANTHER" id="PTHR46985">
    <property type="entry name" value="NACHT, LRR AND PYD DOMAINS-CONTAINING PROTEIN 1"/>
    <property type="match status" value="1"/>
</dbReference>
<keyword evidence="5 9" id="KW-0863">Zinc-finger</keyword>
<dbReference type="PANTHER" id="PTHR46985:SF2">
    <property type="entry name" value="APOPTOSIS-ASSOCIATED SPECK-LIKE PROTEIN CONTAINING A CARD"/>
    <property type="match status" value="1"/>
</dbReference>
<dbReference type="PROSITE" id="PS51830">
    <property type="entry name" value="FIIND"/>
    <property type="match status" value="1"/>
</dbReference>
<protein>
    <submittedName>
        <fullName evidence="13">Uncharacterized protein</fullName>
    </submittedName>
</protein>
<dbReference type="InterPro" id="IPR011029">
    <property type="entry name" value="DEATH-like_dom_sf"/>
</dbReference>
<evidence type="ECO:0000313" key="13">
    <source>
        <dbReference type="EMBL" id="KAK9523717.1"/>
    </source>
</evidence>
<evidence type="ECO:0000256" key="3">
    <source>
        <dbReference type="ARBA" id="ARBA00022588"/>
    </source>
</evidence>
<evidence type="ECO:0000259" key="12">
    <source>
        <dbReference type="PROSITE" id="PS51830"/>
    </source>
</evidence>
<proteinExistence type="predicted"/>